<sequence length="75" mass="8145">MPAFTATHGVVFADDSGEWARFTLDEESTELVDGVTVKVYRFETTDTKTAARLRKVEGWGIAEVKAPAAKPATAE</sequence>
<dbReference type="RefSeq" id="WP_105415308.1">
    <property type="nucleotide sequence ID" value="NZ_PUIO01000015.1"/>
</dbReference>
<reference evidence="2" key="1">
    <citation type="submission" date="2018-02" db="EMBL/GenBank/DDBJ databases">
        <title>Draft genome sequencing of Rhodococcus opacus KU647198.</title>
        <authorList>
            <person name="Zheng B.-X."/>
        </authorList>
    </citation>
    <scope>NUCLEOTIDE SEQUENCE [LARGE SCALE GENOMIC DNA]</scope>
    <source>
        <strain evidence="2">04-OD7</strain>
    </source>
</reference>
<gene>
    <name evidence="1" type="ORF">C5613_14865</name>
</gene>
<comment type="caution">
    <text evidence="1">The sequence shown here is derived from an EMBL/GenBank/DDBJ whole genome shotgun (WGS) entry which is preliminary data.</text>
</comment>
<dbReference type="EMBL" id="PUIO01000015">
    <property type="protein sequence ID" value="PQP24159.1"/>
    <property type="molecule type" value="Genomic_DNA"/>
</dbReference>
<evidence type="ECO:0000313" key="2">
    <source>
        <dbReference type="Proteomes" id="UP000239290"/>
    </source>
</evidence>
<evidence type="ECO:0000313" key="1">
    <source>
        <dbReference type="EMBL" id="PQP24159.1"/>
    </source>
</evidence>
<accession>A0A2S8JB35</accession>
<proteinExistence type="predicted"/>
<dbReference type="AlphaFoldDB" id="A0A2S8JB35"/>
<dbReference type="Proteomes" id="UP000239290">
    <property type="component" value="Unassembled WGS sequence"/>
</dbReference>
<protein>
    <submittedName>
        <fullName evidence="1">Uncharacterized protein</fullName>
    </submittedName>
</protein>
<name>A0A2S8JB35_RHOOP</name>
<organism evidence="1 2">
    <name type="scientific">Rhodococcus opacus</name>
    <name type="common">Nocardia opaca</name>
    <dbReference type="NCBI Taxonomy" id="37919"/>
    <lineage>
        <taxon>Bacteria</taxon>
        <taxon>Bacillati</taxon>
        <taxon>Actinomycetota</taxon>
        <taxon>Actinomycetes</taxon>
        <taxon>Mycobacteriales</taxon>
        <taxon>Nocardiaceae</taxon>
        <taxon>Rhodococcus</taxon>
    </lineage>
</organism>